<evidence type="ECO:0000313" key="2">
    <source>
        <dbReference type="EMBL" id="AXI01870.1"/>
    </source>
</evidence>
<organism evidence="2 3">
    <name type="scientific">Aquirhabdus parva</name>
    <dbReference type="NCBI Taxonomy" id="2283318"/>
    <lineage>
        <taxon>Bacteria</taxon>
        <taxon>Pseudomonadati</taxon>
        <taxon>Pseudomonadota</taxon>
        <taxon>Gammaproteobacteria</taxon>
        <taxon>Moraxellales</taxon>
        <taxon>Moraxellaceae</taxon>
        <taxon>Aquirhabdus</taxon>
    </lineage>
</organism>
<dbReference type="Gene3D" id="3.40.50.1820">
    <property type="entry name" value="alpha/beta hydrolase"/>
    <property type="match status" value="1"/>
</dbReference>
<evidence type="ECO:0000313" key="3">
    <source>
        <dbReference type="Proteomes" id="UP000253940"/>
    </source>
</evidence>
<dbReference type="InterPro" id="IPR050266">
    <property type="entry name" value="AB_hydrolase_sf"/>
</dbReference>
<dbReference type="SUPFAM" id="SSF53474">
    <property type="entry name" value="alpha/beta-Hydrolases"/>
    <property type="match status" value="1"/>
</dbReference>
<feature type="domain" description="AB hydrolase-1" evidence="1">
    <location>
        <begin position="11"/>
        <end position="269"/>
    </location>
</feature>
<dbReference type="OrthoDB" id="5729753at2"/>
<accession>A0A345P3L1</accession>
<name>A0A345P3L1_9GAMM</name>
<dbReference type="GO" id="GO:0016787">
    <property type="term" value="F:hydrolase activity"/>
    <property type="evidence" value="ECO:0007669"/>
    <property type="project" value="UniProtKB-KW"/>
</dbReference>
<dbReference type="EMBL" id="CP031222">
    <property type="protein sequence ID" value="AXI01870.1"/>
    <property type="molecule type" value="Genomic_DNA"/>
</dbReference>
<keyword evidence="3" id="KW-1185">Reference proteome</keyword>
<protein>
    <submittedName>
        <fullName evidence="2">Alpha/beta hydrolase</fullName>
    </submittedName>
</protein>
<dbReference type="Pfam" id="PF12697">
    <property type="entry name" value="Abhydrolase_6"/>
    <property type="match status" value="1"/>
</dbReference>
<dbReference type="InterPro" id="IPR029058">
    <property type="entry name" value="AB_hydrolase_fold"/>
</dbReference>
<gene>
    <name evidence="2" type="ORF">HYN46_02630</name>
</gene>
<evidence type="ECO:0000259" key="1">
    <source>
        <dbReference type="Pfam" id="PF12697"/>
    </source>
</evidence>
<dbReference type="KEGG" id="mbah:HYN46_02630"/>
<dbReference type="Proteomes" id="UP000253940">
    <property type="component" value="Chromosome"/>
</dbReference>
<sequence length="280" mass="31241">MSNTMKPLIHFAHANGIPSAVYEKIFAALRDDAGGSFDVVTLPLIGVDPRFPVNNHWTNLRDQLIDSIQRQSVDAEGNRRPVIALGHSLGGLLSYMAAYKVPELMSGLVMLDPPLINGLYSLGMHLAKTFAPTAYDKRTPAALSSRRRDHWDSREQAAEKLRGRGLFSTFDQDCFDAYIQYGLKDAPDGGVTLTIPKSVEVKIFQTNPSWFWLFPRRAPKVPAHMIAGRDSQFYGRGFPQRLQRQQGIPYTLSEGGHMFPLERPLETAAMIKAVIKGFNL</sequence>
<dbReference type="InterPro" id="IPR000073">
    <property type="entry name" value="AB_hydrolase_1"/>
</dbReference>
<dbReference type="PANTHER" id="PTHR43798">
    <property type="entry name" value="MONOACYLGLYCEROL LIPASE"/>
    <property type="match status" value="1"/>
</dbReference>
<dbReference type="AlphaFoldDB" id="A0A345P3L1"/>
<keyword evidence="2" id="KW-0378">Hydrolase</keyword>
<proteinExistence type="predicted"/>
<reference evidence="2 3" key="1">
    <citation type="submission" date="2018-07" db="EMBL/GenBank/DDBJ databases">
        <title>Genome sequencing of Moraxellaceae gen. HYN0046.</title>
        <authorList>
            <person name="Kim M."/>
            <person name="Yi H."/>
        </authorList>
    </citation>
    <scope>NUCLEOTIDE SEQUENCE [LARGE SCALE GENOMIC DNA]</scope>
    <source>
        <strain evidence="2 3">HYN0046</strain>
    </source>
</reference>